<evidence type="ECO:0000259" key="11">
    <source>
        <dbReference type="PROSITE" id="PS51384"/>
    </source>
</evidence>
<dbReference type="Pfam" id="PF08030">
    <property type="entry name" value="NAD_binding_6"/>
    <property type="match status" value="1"/>
</dbReference>
<keyword evidence="13" id="KW-1185">Reference proteome</keyword>
<evidence type="ECO:0000256" key="3">
    <source>
        <dbReference type="ARBA" id="ARBA00022448"/>
    </source>
</evidence>
<evidence type="ECO:0000256" key="10">
    <source>
        <dbReference type="SAM" id="Phobius"/>
    </source>
</evidence>
<evidence type="ECO:0000256" key="2">
    <source>
        <dbReference type="ARBA" id="ARBA00006278"/>
    </source>
</evidence>
<evidence type="ECO:0000256" key="5">
    <source>
        <dbReference type="ARBA" id="ARBA00022989"/>
    </source>
</evidence>
<dbReference type="InterPro" id="IPR051410">
    <property type="entry name" value="Ferric/Cupric_Reductase"/>
</dbReference>
<keyword evidence="3" id="KW-0813">Transport</keyword>
<feature type="transmembrane region" description="Helical" evidence="10">
    <location>
        <begin position="20"/>
        <end position="48"/>
    </location>
</feature>
<evidence type="ECO:0000256" key="1">
    <source>
        <dbReference type="ARBA" id="ARBA00004141"/>
    </source>
</evidence>
<organism evidence="12 13">
    <name type="scientific">Marasmius crinis-equi</name>
    <dbReference type="NCBI Taxonomy" id="585013"/>
    <lineage>
        <taxon>Eukaryota</taxon>
        <taxon>Fungi</taxon>
        <taxon>Dikarya</taxon>
        <taxon>Basidiomycota</taxon>
        <taxon>Agaricomycotina</taxon>
        <taxon>Agaricomycetes</taxon>
        <taxon>Agaricomycetidae</taxon>
        <taxon>Agaricales</taxon>
        <taxon>Marasmiineae</taxon>
        <taxon>Marasmiaceae</taxon>
        <taxon>Marasmius</taxon>
    </lineage>
</organism>
<dbReference type="SFLD" id="SFLDS00052">
    <property type="entry name" value="Ferric_Reductase_Domain"/>
    <property type="match status" value="1"/>
</dbReference>
<dbReference type="Proteomes" id="UP001465976">
    <property type="component" value="Unassembled WGS sequence"/>
</dbReference>
<sequence length="627" mass="71149">MYGELQISRDSPLLNDRAFILSLPVTTIITPSTAILVQFLLTSLWTYALQMIYRLFTSIANDEDFSTNVAQGELKRQNNYQKHLNPKFAIALNCLALLVVLIRAITIRTPLYKSFSTSPSTFTTKLKPRAYPRFHITPFRAFDRYEITIPIFSQTLSISAFSVVVLACLSLGYNWREGHVQFTPPLIDLTRWLALRWGTITVSLLPLAVLTAARQNFLVWLTGWSHNSWNVFHRWVGRLMFFGGLGHGLLYTTYAVLKGQFLKDLQKYFWILGFCAFATLCILATIPSVRFMRNRSYEVFIAVHVISSAAFVILLCYHTKWKRSIEWIYLALLLWGFDRIARLLKSGVFPHKGHVTHNRSSMRLDVNIPGGIRIAPGQFAHIRLPQISYVQSHPFSIAAVFEATTSSHRHRSSSANVSDGEDSMEETPLVADREAKSGRTTQRVTFLIRPHDGFTRKLYDHILSAPSRPVPVQVFFEGPYGYQHDLSRHTSLIFLAGGVGVTYTLPYLLKLPASMLEKQRLRFVWVLRALEEIESILDILEEIPNELAQFVDFYYTGRMASLGVMLDSSGSDEHRRWLRKVRIGRPIIGDLLSTALEKEGGLGLERASVVLLGSCIPSEIVVVFVAD</sequence>
<name>A0ABR3FZB9_9AGAR</name>
<feature type="transmembrane region" description="Helical" evidence="10">
    <location>
        <begin position="269"/>
        <end position="287"/>
    </location>
</feature>
<evidence type="ECO:0000256" key="9">
    <source>
        <dbReference type="ARBA" id="ARBA00023180"/>
    </source>
</evidence>
<feature type="transmembrane region" description="Helical" evidence="10">
    <location>
        <begin position="88"/>
        <end position="107"/>
    </location>
</feature>
<keyword evidence="8 10" id="KW-0472">Membrane</keyword>
<dbReference type="EMBL" id="JBAHYK010000026">
    <property type="protein sequence ID" value="KAL0580651.1"/>
    <property type="molecule type" value="Genomic_DNA"/>
</dbReference>
<feature type="transmembrane region" description="Helical" evidence="10">
    <location>
        <begin position="151"/>
        <end position="173"/>
    </location>
</feature>
<feature type="transmembrane region" description="Helical" evidence="10">
    <location>
        <begin position="299"/>
        <end position="317"/>
    </location>
</feature>
<dbReference type="InterPro" id="IPR013121">
    <property type="entry name" value="Fe_red_NAD-bd_6"/>
</dbReference>
<dbReference type="PANTHER" id="PTHR32361:SF9">
    <property type="entry name" value="FERRIC REDUCTASE TRANSMEMBRANE COMPONENT 3-RELATED"/>
    <property type="match status" value="1"/>
</dbReference>
<dbReference type="InterPro" id="IPR039261">
    <property type="entry name" value="FNR_nucleotide-bd"/>
</dbReference>
<dbReference type="PANTHER" id="PTHR32361">
    <property type="entry name" value="FERRIC/CUPRIC REDUCTASE TRANSMEMBRANE COMPONENT"/>
    <property type="match status" value="1"/>
</dbReference>
<dbReference type="Gene3D" id="3.40.50.80">
    <property type="entry name" value="Nucleotide-binding domain of ferredoxin-NADP reductase (FNR) module"/>
    <property type="match status" value="1"/>
</dbReference>
<dbReference type="SUPFAM" id="SSF52343">
    <property type="entry name" value="Ferredoxin reductase-like, C-terminal NADP-linked domain"/>
    <property type="match status" value="1"/>
</dbReference>
<dbReference type="PROSITE" id="PS51384">
    <property type="entry name" value="FAD_FR"/>
    <property type="match status" value="1"/>
</dbReference>
<reference evidence="12 13" key="1">
    <citation type="submission" date="2024-02" db="EMBL/GenBank/DDBJ databases">
        <title>A draft genome for the cacao thread blight pathogen Marasmius crinis-equi.</title>
        <authorList>
            <person name="Cohen S.P."/>
            <person name="Baruah I.K."/>
            <person name="Amoako-Attah I."/>
            <person name="Bukari Y."/>
            <person name="Meinhardt L.W."/>
            <person name="Bailey B.A."/>
        </authorList>
    </citation>
    <scope>NUCLEOTIDE SEQUENCE [LARGE SCALE GENOMIC DNA]</scope>
    <source>
        <strain evidence="12 13">GH-76</strain>
    </source>
</reference>
<gene>
    <name evidence="12" type="primary">FRE3</name>
    <name evidence="12" type="ORF">V5O48_001381</name>
</gene>
<evidence type="ECO:0000256" key="7">
    <source>
        <dbReference type="ARBA" id="ARBA00023065"/>
    </source>
</evidence>
<evidence type="ECO:0000256" key="8">
    <source>
        <dbReference type="ARBA" id="ARBA00023136"/>
    </source>
</evidence>
<comment type="similarity">
    <text evidence="2">Belongs to the ferric reductase (FRE) family.</text>
</comment>
<evidence type="ECO:0000256" key="4">
    <source>
        <dbReference type="ARBA" id="ARBA00022692"/>
    </source>
</evidence>
<keyword evidence="9" id="KW-0325">Glycoprotein</keyword>
<keyword evidence="5 10" id="KW-1133">Transmembrane helix</keyword>
<dbReference type="Pfam" id="PF01794">
    <property type="entry name" value="Ferric_reduct"/>
    <property type="match status" value="1"/>
</dbReference>
<dbReference type="InterPro" id="IPR013130">
    <property type="entry name" value="Fe3_Rdtase_TM_dom"/>
</dbReference>
<feature type="domain" description="FAD-binding FR-type" evidence="11">
    <location>
        <begin position="336"/>
        <end position="486"/>
    </location>
</feature>
<dbReference type="InterPro" id="IPR017927">
    <property type="entry name" value="FAD-bd_FR_type"/>
</dbReference>
<protein>
    <submittedName>
        <fullName evidence="12">Ferric-chelate reductase</fullName>
    </submittedName>
</protein>
<proteinExistence type="inferred from homology"/>
<evidence type="ECO:0000313" key="13">
    <source>
        <dbReference type="Proteomes" id="UP001465976"/>
    </source>
</evidence>
<keyword evidence="7" id="KW-0406">Ion transport</keyword>
<comment type="caution">
    <text evidence="12">The sequence shown here is derived from an EMBL/GenBank/DDBJ whole genome shotgun (WGS) entry which is preliminary data.</text>
</comment>
<dbReference type="CDD" id="cd06186">
    <property type="entry name" value="NOX_Duox_like_FAD_NADP"/>
    <property type="match status" value="1"/>
</dbReference>
<evidence type="ECO:0000313" key="12">
    <source>
        <dbReference type="EMBL" id="KAL0580651.1"/>
    </source>
</evidence>
<accession>A0ABR3FZB9</accession>
<evidence type="ECO:0000256" key="6">
    <source>
        <dbReference type="ARBA" id="ARBA00023002"/>
    </source>
</evidence>
<feature type="transmembrane region" description="Helical" evidence="10">
    <location>
        <begin position="194"/>
        <end position="215"/>
    </location>
</feature>
<comment type="subcellular location">
    <subcellularLocation>
        <location evidence="1">Membrane</location>
        <topology evidence="1">Multi-pass membrane protein</topology>
    </subcellularLocation>
</comment>
<keyword evidence="4 10" id="KW-0812">Transmembrane</keyword>
<feature type="transmembrane region" description="Helical" evidence="10">
    <location>
        <begin position="492"/>
        <end position="509"/>
    </location>
</feature>
<dbReference type="SFLD" id="SFLDG01168">
    <property type="entry name" value="Ferric_reductase_subgroup_(FRE"/>
    <property type="match status" value="1"/>
</dbReference>
<feature type="transmembrane region" description="Helical" evidence="10">
    <location>
        <begin position="235"/>
        <end position="257"/>
    </location>
</feature>
<keyword evidence="6" id="KW-0560">Oxidoreductase</keyword>